<dbReference type="PANTHER" id="PTHR47356:SF2">
    <property type="entry name" value="FAD-BINDING DOMAIN-CONTAINING PROTEIN-RELATED"/>
    <property type="match status" value="1"/>
</dbReference>
<comment type="similarity">
    <text evidence="1">Belongs to the paxM FAD-dependent monooxygenase family.</text>
</comment>
<dbReference type="InterPro" id="IPR050562">
    <property type="entry name" value="FAD_mOase_fung"/>
</dbReference>
<dbReference type="PANTHER" id="PTHR47356">
    <property type="entry name" value="FAD-DEPENDENT MONOOXYGENASE ASQG-RELATED"/>
    <property type="match status" value="1"/>
</dbReference>
<sequence>MSDSDSTSDSDYQNEFLNPTLLLGDSGDDDDDEFHVIISGAGIGGLMLANLLEAAGISYEIIERCREMKAYGKSSSKKSVFGSVVCLLPNVLPVFEQLGLYDEIKKMSYPVSKMDILSGSNLKKISDYNLKDDKECFGYPRIILQRPLLHSLLLRNIPPKRIHFGKKFKLLDQRQEGVAVQCTDKSEFYGDILVGADGVNSGCGIATLPGNKIGWHASIQLTSAEFEEGRFRNSDEWEYEANDKTLQKVADCSTPFGKLGKLFEATPRELISRAFLGDILHETWNYQRTVLIGDGEGANAAIQDAIALANGLYELADSPSYEEIAESLQEYRNERYPTVKAIYNSSQLHAKVQMGHTFRDRVLRQTLLNLTPQRTVTKQLNKDPATRNCIIPPTKAVKEVAGGAGI</sequence>
<dbReference type="OrthoDB" id="655030at2759"/>
<proteinExistence type="inferred from homology"/>
<evidence type="ECO:0000256" key="4">
    <source>
        <dbReference type="ARBA" id="ARBA00023002"/>
    </source>
</evidence>
<dbReference type="SUPFAM" id="SSF51905">
    <property type="entry name" value="FAD/NAD(P)-binding domain"/>
    <property type="match status" value="1"/>
</dbReference>
<dbReference type="InterPro" id="IPR002938">
    <property type="entry name" value="FAD-bd"/>
</dbReference>
<keyword evidence="3" id="KW-0274">FAD</keyword>
<reference evidence="6" key="1">
    <citation type="journal article" date="2020" name="Fungal Divers.">
        <title>Resolving the Mortierellaceae phylogeny through synthesis of multi-gene phylogenetics and phylogenomics.</title>
        <authorList>
            <person name="Vandepol N."/>
            <person name="Liber J."/>
            <person name="Desiro A."/>
            <person name="Na H."/>
            <person name="Kennedy M."/>
            <person name="Barry K."/>
            <person name="Grigoriev I.V."/>
            <person name="Miller A.N."/>
            <person name="O'Donnell K."/>
            <person name="Stajich J.E."/>
            <person name="Bonito G."/>
        </authorList>
    </citation>
    <scope>NUCLEOTIDE SEQUENCE</scope>
    <source>
        <strain evidence="6">CK1249</strain>
    </source>
</reference>
<organism evidence="6 7">
    <name type="scientific">Mortierella alpina</name>
    <name type="common">Oleaginous fungus</name>
    <name type="synonym">Mortierella renispora</name>
    <dbReference type="NCBI Taxonomy" id="64518"/>
    <lineage>
        <taxon>Eukaryota</taxon>
        <taxon>Fungi</taxon>
        <taxon>Fungi incertae sedis</taxon>
        <taxon>Mucoromycota</taxon>
        <taxon>Mortierellomycotina</taxon>
        <taxon>Mortierellomycetes</taxon>
        <taxon>Mortierellales</taxon>
        <taxon>Mortierellaceae</taxon>
        <taxon>Mortierella</taxon>
    </lineage>
</organism>
<name>A0A9P6J9N5_MORAP</name>
<dbReference type="Gene3D" id="3.50.50.60">
    <property type="entry name" value="FAD/NAD(P)-binding domain"/>
    <property type="match status" value="2"/>
</dbReference>
<feature type="domain" description="FAD-binding" evidence="5">
    <location>
        <begin position="34"/>
        <end position="203"/>
    </location>
</feature>
<dbReference type="EMBL" id="JAAAHY010000249">
    <property type="protein sequence ID" value="KAF9965497.1"/>
    <property type="molecule type" value="Genomic_DNA"/>
</dbReference>
<dbReference type="AlphaFoldDB" id="A0A9P6J9N5"/>
<evidence type="ECO:0000256" key="3">
    <source>
        <dbReference type="ARBA" id="ARBA00022827"/>
    </source>
</evidence>
<keyword evidence="2" id="KW-0285">Flavoprotein</keyword>
<evidence type="ECO:0000313" key="7">
    <source>
        <dbReference type="Proteomes" id="UP000738359"/>
    </source>
</evidence>
<evidence type="ECO:0000256" key="2">
    <source>
        <dbReference type="ARBA" id="ARBA00022630"/>
    </source>
</evidence>
<protein>
    <recommendedName>
        <fullName evidence="5">FAD-binding domain-containing protein</fullName>
    </recommendedName>
</protein>
<evidence type="ECO:0000259" key="5">
    <source>
        <dbReference type="Pfam" id="PF01494"/>
    </source>
</evidence>
<dbReference type="PRINTS" id="PR00420">
    <property type="entry name" value="RNGMNOXGNASE"/>
</dbReference>
<dbReference type="Proteomes" id="UP000738359">
    <property type="component" value="Unassembled WGS sequence"/>
</dbReference>
<comment type="caution">
    <text evidence="6">The sequence shown here is derived from an EMBL/GenBank/DDBJ whole genome shotgun (WGS) entry which is preliminary data.</text>
</comment>
<dbReference type="GO" id="GO:0004497">
    <property type="term" value="F:monooxygenase activity"/>
    <property type="evidence" value="ECO:0007669"/>
    <property type="project" value="InterPro"/>
</dbReference>
<evidence type="ECO:0000313" key="6">
    <source>
        <dbReference type="EMBL" id="KAF9965497.1"/>
    </source>
</evidence>
<keyword evidence="4" id="KW-0560">Oxidoreductase</keyword>
<accession>A0A9P6J9N5</accession>
<gene>
    <name evidence="6" type="ORF">BGZ70_004722</name>
</gene>
<evidence type="ECO:0000256" key="1">
    <source>
        <dbReference type="ARBA" id="ARBA00007992"/>
    </source>
</evidence>
<dbReference type="GO" id="GO:0071949">
    <property type="term" value="F:FAD binding"/>
    <property type="evidence" value="ECO:0007669"/>
    <property type="project" value="InterPro"/>
</dbReference>
<dbReference type="Pfam" id="PF01494">
    <property type="entry name" value="FAD_binding_3"/>
    <property type="match status" value="1"/>
</dbReference>
<dbReference type="InterPro" id="IPR036188">
    <property type="entry name" value="FAD/NAD-bd_sf"/>
</dbReference>
<keyword evidence="7" id="KW-1185">Reference proteome</keyword>